<dbReference type="GO" id="GO:0006508">
    <property type="term" value="P:proteolysis"/>
    <property type="evidence" value="ECO:0007669"/>
    <property type="project" value="UniProtKB-KW"/>
</dbReference>
<proteinExistence type="inferred from homology"/>
<dbReference type="InterPro" id="IPR029058">
    <property type="entry name" value="AB_hydrolase_fold"/>
</dbReference>
<evidence type="ECO:0000256" key="5">
    <source>
        <dbReference type="ARBA" id="ARBA00022801"/>
    </source>
</evidence>
<dbReference type="PRINTS" id="PR00724">
    <property type="entry name" value="CRBOXYPTASEC"/>
</dbReference>
<evidence type="ECO:0000256" key="6">
    <source>
        <dbReference type="ARBA" id="ARBA00023180"/>
    </source>
</evidence>
<organism evidence="8 9">
    <name type="scientific">Phlebiopsis gigantea (strain 11061_1 CR5-6)</name>
    <name type="common">White-rot fungus</name>
    <name type="synonym">Peniophora gigantea</name>
    <dbReference type="NCBI Taxonomy" id="745531"/>
    <lineage>
        <taxon>Eukaryota</taxon>
        <taxon>Fungi</taxon>
        <taxon>Dikarya</taxon>
        <taxon>Basidiomycota</taxon>
        <taxon>Agaricomycotina</taxon>
        <taxon>Agaricomycetes</taxon>
        <taxon>Polyporales</taxon>
        <taxon>Phanerochaetaceae</taxon>
        <taxon>Phlebiopsis</taxon>
    </lineage>
</organism>
<keyword evidence="4 7" id="KW-0732">Signal</keyword>
<dbReference type="EC" id="3.4.16.-" evidence="7"/>
<accession>A0A0C3S7B4</accession>
<evidence type="ECO:0000256" key="4">
    <source>
        <dbReference type="ARBA" id="ARBA00022729"/>
    </source>
</evidence>
<dbReference type="PROSITE" id="PS00131">
    <property type="entry name" value="CARBOXYPEPT_SER_SER"/>
    <property type="match status" value="1"/>
</dbReference>
<dbReference type="Proteomes" id="UP000053257">
    <property type="component" value="Unassembled WGS sequence"/>
</dbReference>
<keyword evidence="9" id="KW-1185">Reference proteome</keyword>
<dbReference type="AlphaFoldDB" id="A0A0C3S7B4"/>
<dbReference type="GO" id="GO:0004185">
    <property type="term" value="F:serine-type carboxypeptidase activity"/>
    <property type="evidence" value="ECO:0007669"/>
    <property type="project" value="UniProtKB-UniRule"/>
</dbReference>
<keyword evidence="3 7" id="KW-0645">Protease</keyword>
<comment type="similarity">
    <text evidence="1 7">Belongs to the peptidase S10 family.</text>
</comment>
<evidence type="ECO:0000313" key="8">
    <source>
        <dbReference type="EMBL" id="KIP06687.1"/>
    </source>
</evidence>
<protein>
    <recommendedName>
        <fullName evidence="7">Carboxypeptidase</fullName>
        <ecNumber evidence="7">3.4.16.-</ecNumber>
    </recommendedName>
</protein>
<dbReference type="STRING" id="745531.A0A0C3S7B4"/>
<dbReference type="PANTHER" id="PTHR11802">
    <property type="entry name" value="SERINE PROTEASE FAMILY S10 SERINE CARBOXYPEPTIDASE"/>
    <property type="match status" value="1"/>
</dbReference>
<dbReference type="Gene3D" id="3.40.50.1820">
    <property type="entry name" value="alpha/beta hydrolase"/>
    <property type="match status" value="2"/>
</dbReference>
<dbReference type="OrthoDB" id="443318at2759"/>
<dbReference type="InterPro" id="IPR018202">
    <property type="entry name" value="Ser_caboxypep_ser_AS"/>
</dbReference>
<feature type="chain" id="PRO_5006514441" description="Carboxypeptidase" evidence="7">
    <location>
        <begin position="24"/>
        <end position="428"/>
    </location>
</feature>
<name>A0A0C3S7B4_PHLG1</name>
<dbReference type="EMBL" id="KN840512">
    <property type="protein sequence ID" value="KIP06687.1"/>
    <property type="molecule type" value="Genomic_DNA"/>
</dbReference>
<dbReference type="InterPro" id="IPR001563">
    <property type="entry name" value="Peptidase_S10"/>
</dbReference>
<keyword evidence="5 7" id="KW-0378">Hydrolase</keyword>
<keyword evidence="2 7" id="KW-0121">Carboxypeptidase</keyword>
<keyword evidence="6" id="KW-0325">Glycoprotein</keyword>
<sequence>MFSVHSAFVALLGLAVSSVVGVAQQPFSLGASGTNAFASYDAGLFRPMEDMRILSVSDFTTLGHPFFPNYNVRIKKSDFCEGTVNAYTGYIDIEARHLFFYFFESRDKPDEDDVIFWTNGGPGCSSSVGLFMELGPCRVNDVNNVTLNPHSWNEKANIFFIDQPIGVGFSYADHGEYVSRTEEGAKDIAAFVAIFFEHFNTFKGRPFHMAGESYGGRYIPVYASAIYDQNAKLVAAGMTPINLASAMIEPFLASGYNPYDLSQPCNREQLEDSLCYPIIKKINAFLDRPDIRKAIGVDPLLTANFTSCNEDVGVRFNAAMDMMFPTQLYLGALLERGVRVLIYVGANDWICNWVGNEKMTLGLEWTGQEEFVAQPLRDWNVEGRKAGVTRSAGPLTFATIEGAGHMAPYDKGAESLELVKRWLAKEVL</sequence>
<feature type="signal peptide" evidence="7">
    <location>
        <begin position="1"/>
        <end position="23"/>
    </location>
</feature>
<gene>
    <name evidence="8" type="ORF">PHLGIDRAFT_118732</name>
</gene>
<evidence type="ECO:0000256" key="1">
    <source>
        <dbReference type="ARBA" id="ARBA00009431"/>
    </source>
</evidence>
<evidence type="ECO:0000256" key="2">
    <source>
        <dbReference type="ARBA" id="ARBA00022645"/>
    </source>
</evidence>
<dbReference type="GO" id="GO:0000324">
    <property type="term" value="C:fungal-type vacuole"/>
    <property type="evidence" value="ECO:0007669"/>
    <property type="project" value="TreeGrafter"/>
</dbReference>
<dbReference type="HOGENOM" id="CLU_008523_10_4_1"/>
<dbReference type="Pfam" id="PF00450">
    <property type="entry name" value="Peptidase_S10"/>
    <property type="match status" value="2"/>
</dbReference>
<evidence type="ECO:0000256" key="3">
    <source>
        <dbReference type="ARBA" id="ARBA00022670"/>
    </source>
</evidence>
<dbReference type="PANTHER" id="PTHR11802:SF113">
    <property type="entry name" value="SERINE CARBOXYPEPTIDASE CTSA-4.1"/>
    <property type="match status" value="1"/>
</dbReference>
<evidence type="ECO:0000313" key="9">
    <source>
        <dbReference type="Proteomes" id="UP000053257"/>
    </source>
</evidence>
<evidence type="ECO:0000256" key="7">
    <source>
        <dbReference type="RuleBase" id="RU361156"/>
    </source>
</evidence>
<dbReference type="SUPFAM" id="SSF53474">
    <property type="entry name" value="alpha/beta-Hydrolases"/>
    <property type="match status" value="1"/>
</dbReference>
<reference evidence="8 9" key="1">
    <citation type="journal article" date="2014" name="PLoS Genet.">
        <title>Analysis of the Phlebiopsis gigantea genome, transcriptome and secretome provides insight into its pioneer colonization strategies of wood.</title>
        <authorList>
            <person name="Hori C."/>
            <person name="Ishida T."/>
            <person name="Igarashi K."/>
            <person name="Samejima M."/>
            <person name="Suzuki H."/>
            <person name="Master E."/>
            <person name="Ferreira P."/>
            <person name="Ruiz-Duenas F.J."/>
            <person name="Held B."/>
            <person name="Canessa P."/>
            <person name="Larrondo L.F."/>
            <person name="Schmoll M."/>
            <person name="Druzhinina I.S."/>
            <person name="Kubicek C.P."/>
            <person name="Gaskell J.A."/>
            <person name="Kersten P."/>
            <person name="St John F."/>
            <person name="Glasner J."/>
            <person name="Sabat G."/>
            <person name="Splinter BonDurant S."/>
            <person name="Syed K."/>
            <person name="Yadav J."/>
            <person name="Mgbeahuruike A.C."/>
            <person name="Kovalchuk A."/>
            <person name="Asiegbu F.O."/>
            <person name="Lackner G."/>
            <person name="Hoffmeister D."/>
            <person name="Rencoret J."/>
            <person name="Gutierrez A."/>
            <person name="Sun H."/>
            <person name="Lindquist E."/>
            <person name="Barry K."/>
            <person name="Riley R."/>
            <person name="Grigoriev I.V."/>
            <person name="Henrissat B."/>
            <person name="Kues U."/>
            <person name="Berka R.M."/>
            <person name="Martinez A.T."/>
            <person name="Covert S.F."/>
            <person name="Blanchette R.A."/>
            <person name="Cullen D."/>
        </authorList>
    </citation>
    <scope>NUCLEOTIDE SEQUENCE [LARGE SCALE GENOMIC DNA]</scope>
    <source>
        <strain evidence="8 9">11061_1 CR5-6</strain>
    </source>
</reference>